<keyword evidence="1" id="KW-1133">Transmembrane helix</keyword>
<feature type="transmembrane region" description="Helical" evidence="1">
    <location>
        <begin position="335"/>
        <end position="357"/>
    </location>
</feature>
<comment type="caution">
    <text evidence="2">The sequence shown here is derived from an EMBL/GenBank/DDBJ whole genome shotgun (WGS) entry which is preliminary data.</text>
</comment>
<feature type="transmembrane region" description="Helical" evidence="1">
    <location>
        <begin position="182"/>
        <end position="208"/>
    </location>
</feature>
<feature type="transmembrane region" description="Helical" evidence="1">
    <location>
        <begin position="116"/>
        <end position="134"/>
    </location>
</feature>
<feature type="transmembrane region" description="Helical" evidence="1">
    <location>
        <begin position="154"/>
        <end position="170"/>
    </location>
</feature>
<gene>
    <name evidence="2" type="ORF">RI555_16325</name>
</gene>
<name>A0AAW8WIW9_LACPE</name>
<sequence>MLLNNSGLNNYSTISIWIGFITNLVLIFISFYVNGIDFITFYLICTTALLFPIMIQYFTNSSYGDLSLNLVFLHMPQLINYNYIYCFLFLLLSIIFDYRKKELDLVELRFNNKKNLTIVLNNLVAVLFTFVAFPRLGFSSSANERFNMLLPGHAWNQLAIVALIFNFPYLRKKTSVKLTYLFVVSWFLINGERADITGLVLGISIYILMKKSGQKGLGKILRAFLIFLFLFLFLVLLNSIATLRNGQEVTFLSEVKGLLTTPTTSDVGYLFNVAIDYEQCFGTLKGQLLKANLISAIPFTSPSGFNTFTEAVKYFNPGGEPILAMPIMDFGIKGIYFVSILDFLFFRIFVQYKNLFFKYEFILMLSSIPRMVWYGRSYAYSSILFFVPILFIVNYFIDKYSK</sequence>
<dbReference type="Proteomes" id="UP001263852">
    <property type="component" value="Unassembled WGS sequence"/>
</dbReference>
<feature type="transmembrane region" description="Helical" evidence="1">
    <location>
        <begin position="377"/>
        <end position="397"/>
    </location>
</feature>
<proteinExistence type="predicted"/>
<feature type="transmembrane region" description="Helical" evidence="1">
    <location>
        <begin position="40"/>
        <end position="58"/>
    </location>
</feature>
<evidence type="ECO:0000313" key="3">
    <source>
        <dbReference type="Proteomes" id="UP001263852"/>
    </source>
</evidence>
<feature type="transmembrane region" description="Helical" evidence="1">
    <location>
        <begin position="220"/>
        <end position="237"/>
    </location>
</feature>
<reference evidence="2" key="1">
    <citation type="submission" date="2023-08" db="EMBL/GenBank/DDBJ databases">
        <authorList>
            <person name="Page C.A."/>
            <person name="Perez-Diaz I.M."/>
        </authorList>
    </citation>
    <scope>NUCLEOTIDE SEQUENCE</scope>
    <source>
        <strain evidence="2">1.8.9</strain>
    </source>
</reference>
<evidence type="ECO:0000313" key="2">
    <source>
        <dbReference type="EMBL" id="MDT7040486.1"/>
    </source>
</evidence>
<evidence type="ECO:0008006" key="4">
    <source>
        <dbReference type="Google" id="ProtNLM"/>
    </source>
</evidence>
<evidence type="ECO:0000256" key="1">
    <source>
        <dbReference type="SAM" id="Phobius"/>
    </source>
</evidence>
<accession>A0AAW8WIW9</accession>
<organism evidence="2 3">
    <name type="scientific">Lactiplantibacillus pentosus</name>
    <name type="common">Lactobacillus pentosus</name>
    <dbReference type="NCBI Taxonomy" id="1589"/>
    <lineage>
        <taxon>Bacteria</taxon>
        <taxon>Bacillati</taxon>
        <taxon>Bacillota</taxon>
        <taxon>Bacilli</taxon>
        <taxon>Lactobacillales</taxon>
        <taxon>Lactobacillaceae</taxon>
        <taxon>Lactiplantibacillus</taxon>
    </lineage>
</organism>
<protein>
    <recommendedName>
        <fullName evidence="4">Oligosaccharide repeat unit polymerase</fullName>
    </recommendedName>
</protein>
<keyword evidence="1" id="KW-0472">Membrane</keyword>
<keyword evidence="1" id="KW-0812">Transmembrane</keyword>
<dbReference type="AlphaFoldDB" id="A0AAW8WIW9"/>
<dbReference type="EMBL" id="JAVLAO010000002">
    <property type="protein sequence ID" value="MDT7040486.1"/>
    <property type="molecule type" value="Genomic_DNA"/>
</dbReference>
<feature type="transmembrane region" description="Helical" evidence="1">
    <location>
        <begin position="78"/>
        <end position="96"/>
    </location>
</feature>
<feature type="transmembrane region" description="Helical" evidence="1">
    <location>
        <begin position="14"/>
        <end position="33"/>
    </location>
</feature>